<accession>A0A3E0WA32</accession>
<dbReference type="Gene3D" id="3.90.1140.10">
    <property type="entry name" value="Cyclic phosphodiesterase"/>
    <property type="match status" value="1"/>
</dbReference>
<dbReference type="RefSeq" id="WP_116419060.1">
    <property type="nucleotide sequence ID" value="NZ_NBXC01000021.1"/>
</dbReference>
<feature type="region of interest" description="Disordered" evidence="1">
    <location>
        <begin position="118"/>
        <end position="142"/>
    </location>
</feature>
<organism evidence="2 3">
    <name type="scientific">Subtercola boreus</name>
    <dbReference type="NCBI Taxonomy" id="120213"/>
    <lineage>
        <taxon>Bacteria</taxon>
        <taxon>Bacillati</taxon>
        <taxon>Actinomycetota</taxon>
        <taxon>Actinomycetes</taxon>
        <taxon>Micrococcales</taxon>
        <taxon>Microbacteriaceae</taxon>
        <taxon>Subtercola</taxon>
    </lineage>
</organism>
<reference evidence="2 3" key="1">
    <citation type="submission" date="2017-04" db="EMBL/GenBank/DDBJ databases">
        <title>Comparative genome analysis of Subtercola boreus.</title>
        <authorList>
            <person name="Cho Y.-J."/>
            <person name="Cho A."/>
            <person name="Kim O.-S."/>
            <person name="Lee J.-I."/>
        </authorList>
    </citation>
    <scope>NUCLEOTIDE SEQUENCE [LARGE SCALE GENOMIC DNA]</scope>
    <source>
        <strain evidence="2 3">P28004</strain>
    </source>
</reference>
<dbReference type="SUPFAM" id="SSF55144">
    <property type="entry name" value="LigT-like"/>
    <property type="match status" value="1"/>
</dbReference>
<gene>
    <name evidence="2" type="ORF">B7R25_11255</name>
</gene>
<dbReference type="OrthoDB" id="3397424at2"/>
<evidence type="ECO:0000256" key="1">
    <source>
        <dbReference type="SAM" id="MobiDB-lite"/>
    </source>
</evidence>
<dbReference type="EMBL" id="NBXE01000026">
    <property type="protein sequence ID" value="RFA26326.1"/>
    <property type="molecule type" value="Genomic_DNA"/>
</dbReference>
<name>A0A3E0WA32_9MICO</name>
<comment type="caution">
    <text evidence="2">The sequence shown here is derived from an EMBL/GenBank/DDBJ whole genome shotgun (WGS) entry which is preliminary data.</text>
</comment>
<proteinExistence type="predicted"/>
<dbReference type="AlphaFoldDB" id="A0A3E0WA32"/>
<sequence>MMSFELRFDADTDAAIRAEWAALLDAGLPSQARHASASNAPHFTVLAAREVNPELVEPNAHPESAAAGPDGGMGRIAHPKPSTSDPAGAAGQPGGPRLNGTVPASLLPVAVHIGGLGRIAPPKPATPDPAGAASQPGGPRLNGTVPASLLPVAVHIGGLVVFGGPPRGLVLGRLVAVSPALQALHTSVHRRASGIVDLSELSAPGRWVPHVTLANRLTPAQLADAIDVLAKARPAVSADPVSDVGSAVTLWHWTGSTKTLTLVDA</sequence>
<evidence type="ECO:0008006" key="4">
    <source>
        <dbReference type="Google" id="ProtNLM"/>
    </source>
</evidence>
<dbReference type="InterPro" id="IPR009097">
    <property type="entry name" value="Cyclic_Pdiesterase"/>
</dbReference>
<dbReference type="Pfam" id="PF13563">
    <property type="entry name" value="2_5_RNA_ligase2"/>
    <property type="match status" value="1"/>
</dbReference>
<dbReference type="Proteomes" id="UP000257080">
    <property type="component" value="Unassembled WGS sequence"/>
</dbReference>
<evidence type="ECO:0000313" key="2">
    <source>
        <dbReference type="EMBL" id="RFA26326.1"/>
    </source>
</evidence>
<protein>
    <recommendedName>
        <fullName evidence="4">2'-5' RNA ligase</fullName>
    </recommendedName>
</protein>
<feature type="region of interest" description="Disordered" evidence="1">
    <location>
        <begin position="59"/>
        <end position="101"/>
    </location>
</feature>
<evidence type="ECO:0000313" key="3">
    <source>
        <dbReference type="Proteomes" id="UP000257080"/>
    </source>
</evidence>